<dbReference type="AlphaFoldDB" id="A0AAV8A0F7"/>
<dbReference type="InterPro" id="IPR027417">
    <property type="entry name" value="P-loop_NTPase"/>
</dbReference>
<keyword evidence="6" id="KW-0564">Palmitate</keyword>
<evidence type="ECO:0000256" key="2">
    <source>
        <dbReference type="ARBA" id="ARBA00022723"/>
    </source>
</evidence>
<dbReference type="GO" id="GO:0007188">
    <property type="term" value="P:adenylate cyclase-modulating G protein-coupled receptor signaling pathway"/>
    <property type="evidence" value="ECO:0007669"/>
    <property type="project" value="InterPro"/>
</dbReference>
<dbReference type="Proteomes" id="UP001146793">
    <property type="component" value="Unassembled WGS sequence"/>
</dbReference>
<keyword evidence="5 9" id="KW-0342">GTP-binding</keyword>
<organism evidence="11 13">
    <name type="scientific">Anaeramoeba flamelloides</name>
    <dbReference type="NCBI Taxonomy" id="1746091"/>
    <lineage>
        <taxon>Eukaryota</taxon>
        <taxon>Metamonada</taxon>
        <taxon>Anaeramoebidae</taxon>
        <taxon>Anaeramoeba</taxon>
    </lineage>
</organism>
<evidence type="ECO:0000256" key="3">
    <source>
        <dbReference type="ARBA" id="ARBA00022741"/>
    </source>
</evidence>
<feature type="binding site" evidence="9">
    <location>
        <begin position="197"/>
        <end position="201"/>
    </location>
    <ligand>
        <name>GTP</name>
        <dbReference type="ChEBI" id="CHEBI:37565"/>
    </ligand>
</feature>
<dbReference type="Pfam" id="PF00503">
    <property type="entry name" value="G-alpha"/>
    <property type="match status" value="1"/>
</dbReference>
<evidence type="ECO:0000256" key="1">
    <source>
        <dbReference type="ARBA" id="ARBA00022707"/>
    </source>
</evidence>
<proteinExistence type="predicted"/>
<dbReference type="Proteomes" id="UP001150062">
    <property type="component" value="Unassembled WGS sequence"/>
</dbReference>
<reference evidence="11" key="2">
    <citation type="submission" date="2022-08" db="EMBL/GenBank/DDBJ databases">
        <title>Novel sulphate-reducing endosymbionts in the free-living metamonad Anaeramoeba.</title>
        <authorList>
            <person name="Jerlstrom-Hultqvist J."/>
            <person name="Cepicka I."/>
            <person name="Gallot-Lavallee L."/>
            <person name="Salas-Leiva D."/>
            <person name="Curtis B.A."/>
            <person name="Zahonova K."/>
            <person name="Pipaliya S."/>
            <person name="Dacks J."/>
            <person name="Roger A.J."/>
        </authorList>
    </citation>
    <scope>NUCLEOTIDE SEQUENCE</scope>
    <source>
        <strain evidence="11">Busselton2</strain>
    </source>
</reference>
<dbReference type="CDD" id="cd00066">
    <property type="entry name" value="G-alpha"/>
    <property type="match status" value="1"/>
</dbReference>
<dbReference type="GO" id="GO:0005525">
    <property type="term" value="F:GTP binding"/>
    <property type="evidence" value="ECO:0007669"/>
    <property type="project" value="UniProtKB-KW"/>
</dbReference>
<dbReference type="InterPro" id="IPR011025">
    <property type="entry name" value="GproteinA_insert"/>
</dbReference>
<evidence type="ECO:0000256" key="6">
    <source>
        <dbReference type="ARBA" id="ARBA00023139"/>
    </source>
</evidence>
<feature type="binding site" evidence="9">
    <location>
        <position position="323"/>
    </location>
    <ligand>
        <name>GTP</name>
        <dbReference type="ChEBI" id="CHEBI:37565"/>
    </ligand>
</feature>
<dbReference type="GO" id="GO:0031683">
    <property type="term" value="F:G-protein beta/gamma-subunit complex binding"/>
    <property type="evidence" value="ECO:0007669"/>
    <property type="project" value="InterPro"/>
</dbReference>
<keyword evidence="3 9" id="KW-0547">Nucleotide-binding</keyword>
<protein>
    <submittedName>
        <fullName evidence="11">Guanine nucleotide-binding protein g(O) subunit alpha</fullName>
    </submittedName>
</protein>
<dbReference type="GO" id="GO:0005737">
    <property type="term" value="C:cytoplasm"/>
    <property type="evidence" value="ECO:0007669"/>
    <property type="project" value="TreeGrafter"/>
</dbReference>
<dbReference type="PANTHER" id="PTHR10218:SF362">
    <property type="entry name" value="G PROTEIN ALPHA O SUBUNIT"/>
    <property type="match status" value="1"/>
</dbReference>
<dbReference type="Gene3D" id="3.40.50.300">
    <property type="entry name" value="P-loop containing nucleotide triphosphate hydrolases"/>
    <property type="match status" value="1"/>
</dbReference>
<dbReference type="Gene3D" id="1.10.400.10">
    <property type="entry name" value="GI Alpha 1, domain 2-like"/>
    <property type="match status" value="1"/>
</dbReference>
<accession>A0AAV8A0F7</accession>
<feature type="binding site" evidence="10">
    <location>
        <position position="46"/>
    </location>
    <ligand>
        <name>Mg(2+)</name>
        <dbReference type="ChEBI" id="CHEBI:18420"/>
    </ligand>
</feature>
<dbReference type="EMBL" id="JAOAOG010000270">
    <property type="protein sequence ID" value="KAJ6234449.1"/>
    <property type="molecule type" value="Genomic_DNA"/>
</dbReference>
<evidence type="ECO:0000256" key="8">
    <source>
        <dbReference type="ARBA" id="ARBA00023288"/>
    </source>
</evidence>
<dbReference type="SUPFAM" id="SSF47895">
    <property type="entry name" value="Transducin (alpha subunit), insertion domain"/>
    <property type="match status" value="1"/>
</dbReference>
<dbReference type="FunFam" id="3.40.50.300:FF:002307">
    <property type="entry name" value="Guanine nucleotide-binding protein G(k) subunit alpha"/>
    <property type="match status" value="1"/>
</dbReference>
<feature type="binding site" evidence="10">
    <location>
        <position position="178"/>
    </location>
    <ligand>
        <name>Mg(2+)</name>
        <dbReference type="ChEBI" id="CHEBI:18420"/>
    </ligand>
</feature>
<feature type="binding site" evidence="9">
    <location>
        <begin position="266"/>
        <end position="269"/>
    </location>
    <ligand>
        <name>GTP</name>
        <dbReference type="ChEBI" id="CHEBI:37565"/>
    </ligand>
</feature>
<keyword evidence="1" id="KW-0519">Myristate</keyword>
<dbReference type="EMBL" id="JANTQA010000015">
    <property type="protein sequence ID" value="KAJ3447743.1"/>
    <property type="molecule type" value="Genomic_DNA"/>
</dbReference>
<keyword evidence="2 10" id="KW-0479">Metal-binding</keyword>
<evidence type="ECO:0000313" key="13">
    <source>
        <dbReference type="Proteomes" id="UP001146793"/>
    </source>
</evidence>
<dbReference type="PANTHER" id="PTHR10218">
    <property type="entry name" value="GTP-BINDING PROTEIN ALPHA SUBUNIT"/>
    <property type="match status" value="1"/>
</dbReference>
<evidence type="ECO:0000256" key="5">
    <source>
        <dbReference type="ARBA" id="ARBA00023134"/>
    </source>
</evidence>
<dbReference type="InterPro" id="IPR001019">
    <property type="entry name" value="Gprotein_alpha_su"/>
</dbReference>
<evidence type="ECO:0000313" key="12">
    <source>
        <dbReference type="EMBL" id="KAJ6234449.1"/>
    </source>
</evidence>
<keyword evidence="7" id="KW-0807">Transducer</keyword>
<evidence type="ECO:0000313" key="14">
    <source>
        <dbReference type="Proteomes" id="UP001150062"/>
    </source>
</evidence>
<dbReference type="PRINTS" id="PR00318">
    <property type="entry name" value="GPROTEINA"/>
</dbReference>
<sequence length="349" mass="40921">MGNCCSGDEKESLNSSSIDKKLKRLKAQIENEIKILLLGTGDSGKSTIVKQMRLINDMDFDQEEREEFVDRVRLNIIQNTKSLVYAMERLSVEYSTEEIKEMGEVIKKLPPMESTLDEEIVNKIKTLWSDKGIQEIWERKSEYQINDTAPYYFERIDEIAKTDYLPNNQDILHLRVKTTGIVETQFESSDLGFRMFDVGGQRNERKKWIHCFQDVTALIFCVSMSEYDQKLYEDETQKRMTESLQLFEEICNAHWFENSSLILFLNKKDLFEKKIQKIDLNVCFPEYSGGLNYKLASEYIKKQFLDLKKNEQKKKIYPHFTCATDTSNIKKVFEDVKDTVLSDLLLDVD</sequence>
<evidence type="ECO:0000313" key="11">
    <source>
        <dbReference type="EMBL" id="KAJ3447743.1"/>
    </source>
</evidence>
<dbReference type="SUPFAM" id="SSF52540">
    <property type="entry name" value="P-loop containing nucleoside triphosphate hydrolases"/>
    <property type="match status" value="1"/>
</dbReference>
<dbReference type="GO" id="GO:0001664">
    <property type="term" value="F:G protein-coupled receptor binding"/>
    <property type="evidence" value="ECO:0007669"/>
    <property type="project" value="TreeGrafter"/>
</dbReference>
<feature type="binding site" evidence="9">
    <location>
        <begin position="172"/>
        <end position="178"/>
    </location>
    <ligand>
        <name>GTP</name>
        <dbReference type="ChEBI" id="CHEBI:37565"/>
    </ligand>
</feature>
<dbReference type="SMART" id="SM00275">
    <property type="entry name" value="G_alpha"/>
    <property type="match status" value="1"/>
</dbReference>
<dbReference type="PRINTS" id="PR00441">
    <property type="entry name" value="GPROTEINAI"/>
</dbReference>
<evidence type="ECO:0000256" key="4">
    <source>
        <dbReference type="ARBA" id="ARBA00022842"/>
    </source>
</evidence>
<keyword evidence="14" id="KW-1185">Reference proteome</keyword>
<dbReference type="FunFam" id="1.10.400.10:FF:000002">
    <property type="entry name" value="guanine nucleotide-binding protein G(Q) subunit alpha"/>
    <property type="match status" value="1"/>
</dbReference>
<keyword evidence="4 10" id="KW-0460">Magnesium</keyword>
<comment type="caution">
    <text evidence="11">The sequence shown here is derived from an EMBL/GenBank/DDBJ whole genome shotgun (WGS) entry which is preliminary data.</text>
</comment>
<gene>
    <name evidence="11" type="ORF">M0812_00215</name>
    <name evidence="12" type="ORF">M0813_29439</name>
</gene>
<dbReference type="GO" id="GO:0005834">
    <property type="term" value="C:heterotrimeric G-protein complex"/>
    <property type="evidence" value="ECO:0007669"/>
    <property type="project" value="TreeGrafter"/>
</dbReference>
<dbReference type="GO" id="GO:0003924">
    <property type="term" value="F:GTPase activity"/>
    <property type="evidence" value="ECO:0007669"/>
    <property type="project" value="InterPro"/>
</dbReference>
<evidence type="ECO:0000256" key="7">
    <source>
        <dbReference type="ARBA" id="ARBA00023224"/>
    </source>
</evidence>
<dbReference type="PROSITE" id="PS51882">
    <property type="entry name" value="G_ALPHA"/>
    <property type="match status" value="1"/>
</dbReference>
<name>A0AAV8A0F7_9EUKA</name>
<dbReference type="GO" id="GO:0046872">
    <property type="term" value="F:metal ion binding"/>
    <property type="evidence" value="ECO:0007669"/>
    <property type="project" value="UniProtKB-KW"/>
</dbReference>
<reference evidence="12" key="1">
    <citation type="submission" date="2022-08" db="EMBL/GenBank/DDBJ databases">
        <title>Novel sulfate-reducing endosymbionts in the free-living metamonad Anaeramoeba.</title>
        <authorList>
            <person name="Jerlstrom-Hultqvist J."/>
            <person name="Cepicka I."/>
            <person name="Gallot-Lavallee L."/>
            <person name="Salas-Leiva D."/>
            <person name="Curtis B.A."/>
            <person name="Zahonova K."/>
            <person name="Pipaliya S."/>
            <person name="Dacks J."/>
            <person name="Roger A.J."/>
        </authorList>
    </citation>
    <scope>NUCLEOTIDE SEQUENCE</scope>
    <source>
        <strain evidence="12">Schooner1</strain>
    </source>
</reference>
<evidence type="ECO:0000256" key="10">
    <source>
        <dbReference type="PIRSR" id="PIRSR601019-2"/>
    </source>
</evidence>
<keyword evidence="8" id="KW-0449">Lipoprotein</keyword>
<dbReference type="InterPro" id="IPR001408">
    <property type="entry name" value="Gprotein_alpha_I"/>
</dbReference>
<evidence type="ECO:0000256" key="9">
    <source>
        <dbReference type="PIRSR" id="PIRSR601019-1"/>
    </source>
</evidence>